<accession>A0A7W8HI88</accession>
<evidence type="ECO:0000259" key="2">
    <source>
        <dbReference type="Pfam" id="PF13193"/>
    </source>
</evidence>
<comment type="caution">
    <text evidence="3">The sequence shown here is derived from an EMBL/GenBank/DDBJ whole genome shotgun (WGS) entry which is preliminary data.</text>
</comment>
<name>A0A7W8HI88_9BURK</name>
<dbReference type="InterPro" id="IPR045851">
    <property type="entry name" value="AMP-bd_C_sf"/>
</dbReference>
<keyword evidence="3" id="KW-0436">Ligase</keyword>
<dbReference type="Gene3D" id="3.30.300.30">
    <property type="match status" value="1"/>
</dbReference>
<dbReference type="PROSITE" id="PS00455">
    <property type="entry name" value="AMP_BINDING"/>
    <property type="match status" value="1"/>
</dbReference>
<dbReference type="RefSeq" id="WP_183966753.1">
    <property type="nucleotide sequence ID" value="NZ_BAABEW010000001.1"/>
</dbReference>
<dbReference type="Proteomes" id="UP000532440">
    <property type="component" value="Unassembled WGS sequence"/>
</dbReference>
<proteinExistence type="predicted"/>
<dbReference type="InterPro" id="IPR042099">
    <property type="entry name" value="ANL_N_sf"/>
</dbReference>
<dbReference type="Pfam" id="PF00501">
    <property type="entry name" value="AMP-binding"/>
    <property type="match status" value="1"/>
</dbReference>
<gene>
    <name evidence="3" type="ORF">HNQ70_001720</name>
</gene>
<dbReference type="EC" id="6.2.1.-" evidence="3"/>
<protein>
    <submittedName>
        <fullName evidence="3">Crotonobetaine/carnitine-CoA ligase</fullName>
        <ecNumber evidence="3">6.2.1.-</ecNumber>
    </submittedName>
</protein>
<dbReference type="InterPro" id="IPR020845">
    <property type="entry name" value="AMP-binding_CS"/>
</dbReference>
<dbReference type="PANTHER" id="PTHR43767">
    <property type="entry name" value="LONG-CHAIN-FATTY-ACID--COA LIGASE"/>
    <property type="match status" value="1"/>
</dbReference>
<evidence type="ECO:0000259" key="1">
    <source>
        <dbReference type="Pfam" id="PF00501"/>
    </source>
</evidence>
<keyword evidence="4" id="KW-1185">Reference proteome</keyword>
<dbReference type="Gene3D" id="3.40.50.12780">
    <property type="entry name" value="N-terminal domain of ligase-like"/>
    <property type="match status" value="1"/>
</dbReference>
<organism evidence="3 4">
    <name type="scientific">Quisquiliibacterium transsilvanicum</name>
    <dbReference type="NCBI Taxonomy" id="1549638"/>
    <lineage>
        <taxon>Bacteria</taxon>
        <taxon>Pseudomonadati</taxon>
        <taxon>Pseudomonadota</taxon>
        <taxon>Betaproteobacteria</taxon>
        <taxon>Burkholderiales</taxon>
        <taxon>Burkholderiaceae</taxon>
        <taxon>Quisquiliibacterium</taxon>
    </lineage>
</organism>
<dbReference type="InterPro" id="IPR000873">
    <property type="entry name" value="AMP-dep_synth/lig_dom"/>
</dbReference>
<feature type="domain" description="AMP-binding enzyme C-terminal" evidence="2">
    <location>
        <begin position="444"/>
        <end position="519"/>
    </location>
</feature>
<dbReference type="AlphaFoldDB" id="A0A7W8HI88"/>
<dbReference type="SUPFAM" id="SSF56801">
    <property type="entry name" value="Acetyl-CoA synthetase-like"/>
    <property type="match status" value="1"/>
</dbReference>
<reference evidence="3 4" key="1">
    <citation type="submission" date="2020-08" db="EMBL/GenBank/DDBJ databases">
        <title>Genomic Encyclopedia of Type Strains, Phase IV (KMG-IV): sequencing the most valuable type-strain genomes for metagenomic binning, comparative biology and taxonomic classification.</title>
        <authorList>
            <person name="Goeker M."/>
        </authorList>
    </citation>
    <scope>NUCLEOTIDE SEQUENCE [LARGE SCALE GENOMIC DNA]</scope>
    <source>
        <strain evidence="3 4">DSM 29781</strain>
    </source>
</reference>
<dbReference type="InterPro" id="IPR050237">
    <property type="entry name" value="ATP-dep_AMP-bd_enzyme"/>
</dbReference>
<dbReference type="InterPro" id="IPR025110">
    <property type="entry name" value="AMP-bd_C"/>
</dbReference>
<dbReference type="EMBL" id="JACHGB010000003">
    <property type="protein sequence ID" value="MBB5271710.1"/>
    <property type="molecule type" value="Genomic_DNA"/>
</dbReference>
<sequence>MAGAFVVEPCPEAPQAADPRIPPRDCVVTRELLDRWAREKPDEVFVKFADDGEQWTWRELRERVLRTAVGLQQLGVGQGEHVLVWLPNGRENLLVYFAVNYLGAVYVPINTAYKGTLLAHVVALSDAEVAVVHADLAGRLEGVPPARLRTAVLVGGEARCAGLKSHRFADALMPAGGTLRAPQRPIEPWDPQTIIFTSGTTGPSKGVLSSYLHCYTSASEQTWPCLRADDRFMINMPMFHVGGTAVIFAMFARGGSVTLLERFDTESFLPTVRATGTTAVFLLGVMASFLEKMPQRPDDADSPLRLAFMVPLAGDIAAFSRRFGCDIYTIFNMTEISTPVISEANPLVRGTCGKARAGVEVRLVDENDCEVPVGEIGEMMIRTDRPWAMNSGYYRNPEATARAWRNGWFHTGDAFRKDADGYFHFVDRMKDAIRRRGENISSFEVEAEVCAHPDVREAAAVGVPSEFAEEDVLVVVAPVEGRSLDPAALLDFLRARMAHFMIPRYVRVLDELPKTPTAKVLKHELRAQGVTADTWDREAAGLRVKAEPIGRALPS</sequence>
<dbReference type="Pfam" id="PF13193">
    <property type="entry name" value="AMP-binding_C"/>
    <property type="match status" value="1"/>
</dbReference>
<dbReference type="GO" id="GO:0016878">
    <property type="term" value="F:acid-thiol ligase activity"/>
    <property type="evidence" value="ECO:0007669"/>
    <property type="project" value="UniProtKB-ARBA"/>
</dbReference>
<feature type="domain" description="AMP-dependent synthetase/ligase" evidence="1">
    <location>
        <begin position="33"/>
        <end position="394"/>
    </location>
</feature>
<dbReference type="PANTHER" id="PTHR43767:SF1">
    <property type="entry name" value="NONRIBOSOMAL PEPTIDE SYNTHASE PES1 (EUROFUNG)-RELATED"/>
    <property type="match status" value="1"/>
</dbReference>
<evidence type="ECO:0000313" key="4">
    <source>
        <dbReference type="Proteomes" id="UP000532440"/>
    </source>
</evidence>
<evidence type="ECO:0000313" key="3">
    <source>
        <dbReference type="EMBL" id="MBB5271710.1"/>
    </source>
</evidence>